<accession>A0A6J6EPN1</accession>
<reference evidence="1" key="1">
    <citation type="submission" date="2020-05" db="EMBL/GenBank/DDBJ databases">
        <authorList>
            <person name="Chiriac C."/>
            <person name="Salcher M."/>
            <person name="Ghai R."/>
            <person name="Kavagutti S V."/>
        </authorList>
    </citation>
    <scope>NUCLEOTIDE SEQUENCE</scope>
</reference>
<sequence>MAGGSATLQHPASLALGGAAPHAVVNAVVEGVVEALGRYWAGGADALGNLNPDAVAREEGGGRVVLAVAVVHPGGGVIHVSEGTDGGRKRR</sequence>
<evidence type="ECO:0000313" key="1">
    <source>
        <dbReference type="EMBL" id="CAB4577305.1"/>
    </source>
</evidence>
<dbReference type="EMBL" id="CAEZTR010000045">
    <property type="protein sequence ID" value="CAB4577305.1"/>
    <property type="molecule type" value="Genomic_DNA"/>
</dbReference>
<name>A0A6J6EPN1_9ZZZZ</name>
<protein>
    <submittedName>
        <fullName evidence="1">Unannotated protein</fullName>
    </submittedName>
</protein>
<proteinExistence type="predicted"/>
<gene>
    <name evidence="1" type="ORF">UFOPK1711_00909</name>
</gene>
<organism evidence="1">
    <name type="scientific">freshwater metagenome</name>
    <dbReference type="NCBI Taxonomy" id="449393"/>
    <lineage>
        <taxon>unclassified sequences</taxon>
        <taxon>metagenomes</taxon>
        <taxon>ecological metagenomes</taxon>
    </lineage>
</organism>
<dbReference type="AlphaFoldDB" id="A0A6J6EPN1"/>